<feature type="transmembrane region" description="Helical" evidence="1">
    <location>
        <begin position="195"/>
        <end position="215"/>
    </location>
</feature>
<evidence type="ECO:0000313" key="3">
    <source>
        <dbReference type="Proteomes" id="UP000604083"/>
    </source>
</evidence>
<organism evidence="2 3">
    <name type="scientific">Roseibacillus ishigakijimensis</name>
    <dbReference type="NCBI Taxonomy" id="454146"/>
    <lineage>
        <taxon>Bacteria</taxon>
        <taxon>Pseudomonadati</taxon>
        <taxon>Verrucomicrobiota</taxon>
        <taxon>Verrucomicrobiia</taxon>
        <taxon>Verrucomicrobiales</taxon>
        <taxon>Verrucomicrobiaceae</taxon>
        <taxon>Roseibacillus</taxon>
    </lineage>
</organism>
<sequence length="496" mass="55485">MNVRDLTVSLRPRTAWEAVDLGTELARHSYRDLFRIGWKLGTPPALLLALLCWFWPWLFPLLLWWGKPLLDRFYLFYLSRRIFGQEVTVRQTLGQWRSLLFRGSLPLLTWRRFSPSRSMTLPVTDLENLHGPARSQRCATVTRMGGGQSVLVTAGGAILELIGLATVILLALFFVPQGQDLSQETWQTWFDRGGTGPTLLTLALGLSYGFLVLLLEPFYLASGFALYLNSRINQEAWDIELRFRELASRVREKASSAAAWFAPVLLLFAFCGGGELSAQGPDPQTVVAEVLADDEFKIRTRTEREWIPPEGSWWEGFFDWLGGLGAGAEVASGFGEILFFFIKVLALVLLVVVLLVLAIRLVTSLSDREGSALSKKRARPAPRVVLGMEVTPESLPADLLGEARRHWQAGDSRLALSLLYRGALTHLITAQAVPIESSSTENECLAEVESHAPVALGSYFAHLSGQWMKEAYSRERVTGEDFETLCQGWPFERRPS</sequence>
<feature type="transmembrane region" description="Helical" evidence="1">
    <location>
        <begin position="150"/>
        <end position="175"/>
    </location>
</feature>
<accession>A0A934RNX8</accession>
<feature type="transmembrane region" description="Helical" evidence="1">
    <location>
        <begin position="45"/>
        <end position="65"/>
    </location>
</feature>
<reference evidence="2" key="1">
    <citation type="submission" date="2021-01" db="EMBL/GenBank/DDBJ databases">
        <title>Modified the classification status of verrucomicrobia.</title>
        <authorList>
            <person name="Feng X."/>
        </authorList>
    </citation>
    <scope>NUCLEOTIDE SEQUENCE</scope>
    <source>
        <strain evidence="2">KCTC 12986</strain>
    </source>
</reference>
<comment type="caution">
    <text evidence="2">The sequence shown here is derived from an EMBL/GenBank/DDBJ whole genome shotgun (WGS) entry which is preliminary data.</text>
</comment>
<keyword evidence="1" id="KW-1133">Transmembrane helix</keyword>
<evidence type="ECO:0000313" key="2">
    <source>
        <dbReference type="EMBL" id="MBK1832871.1"/>
    </source>
</evidence>
<name>A0A934RNX8_9BACT</name>
<feature type="transmembrane region" description="Helical" evidence="1">
    <location>
        <begin position="257"/>
        <end position="276"/>
    </location>
</feature>
<dbReference type="AlphaFoldDB" id="A0A934RNX8"/>
<dbReference type="Proteomes" id="UP000604083">
    <property type="component" value="Unassembled WGS sequence"/>
</dbReference>
<gene>
    <name evidence="2" type="ORF">JIN78_02255</name>
</gene>
<keyword evidence="3" id="KW-1185">Reference proteome</keyword>
<proteinExistence type="predicted"/>
<dbReference type="EMBL" id="JAENIO010000004">
    <property type="protein sequence ID" value="MBK1832871.1"/>
    <property type="molecule type" value="Genomic_DNA"/>
</dbReference>
<evidence type="ECO:0008006" key="4">
    <source>
        <dbReference type="Google" id="ProtNLM"/>
    </source>
</evidence>
<dbReference type="RefSeq" id="WP_200390306.1">
    <property type="nucleotide sequence ID" value="NZ_JAENIO010000004.1"/>
</dbReference>
<keyword evidence="1" id="KW-0812">Transmembrane</keyword>
<protein>
    <recommendedName>
        <fullName evidence="4">DUF4129 domain-containing protein</fullName>
    </recommendedName>
</protein>
<evidence type="ECO:0000256" key="1">
    <source>
        <dbReference type="SAM" id="Phobius"/>
    </source>
</evidence>
<keyword evidence="1" id="KW-0472">Membrane</keyword>
<feature type="transmembrane region" description="Helical" evidence="1">
    <location>
        <begin position="337"/>
        <end position="359"/>
    </location>
</feature>